<dbReference type="InterPro" id="IPR029052">
    <property type="entry name" value="Metallo-depent_PP-like"/>
</dbReference>
<protein>
    <recommendedName>
        <fullName evidence="2">Calcineurin-like phosphoesterase domain-containing protein</fullName>
    </recommendedName>
</protein>
<proteinExistence type="predicted"/>
<dbReference type="PANTHER" id="PTHR12905:SF0">
    <property type="entry name" value="CALCINEURIN-LIKE PHOSPHOESTERASE DOMAIN-CONTAINING PROTEIN"/>
    <property type="match status" value="1"/>
</dbReference>
<dbReference type="CDD" id="cd07379">
    <property type="entry name" value="MPP_239FB"/>
    <property type="match status" value="1"/>
</dbReference>
<gene>
    <name evidence="3" type="ORF">SEUCBS140593_001765</name>
</gene>
<dbReference type="Gene3D" id="3.60.21.10">
    <property type="match status" value="1"/>
</dbReference>
<dbReference type="SUPFAM" id="SSF56300">
    <property type="entry name" value="Metallo-dependent phosphatases"/>
    <property type="match status" value="1"/>
</dbReference>
<dbReference type="Proteomes" id="UP001642482">
    <property type="component" value="Unassembled WGS sequence"/>
</dbReference>
<dbReference type="Pfam" id="PF00149">
    <property type="entry name" value="Metallophos"/>
    <property type="match status" value="1"/>
</dbReference>
<feature type="region of interest" description="Disordered" evidence="1">
    <location>
        <begin position="1"/>
        <end position="26"/>
    </location>
</feature>
<comment type="caution">
    <text evidence="3">The sequence shown here is derived from an EMBL/GenBank/DDBJ whole genome shotgun (WGS) entry which is preliminary data.</text>
</comment>
<name>A0ABP0B0T8_9PEZI</name>
<feature type="compositionally biased region" description="Polar residues" evidence="1">
    <location>
        <begin position="1"/>
        <end position="19"/>
    </location>
</feature>
<dbReference type="PANTHER" id="PTHR12905">
    <property type="entry name" value="METALLOPHOSPHOESTERASE"/>
    <property type="match status" value="1"/>
</dbReference>
<keyword evidence="4" id="KW-1185">Reference proteome</keyword>
<evidence type="ECO:0000313" key="3">
    <source>
        <dbReference type="EMBL" id="CAK7213198.1"/>
    </source>
</evidence>
<dbReference type="InterPro" id="IPR051693">
    <property type="entry name" value="UPF0046_metallophosphoest"/>
</dbReference>
<evidence type="ECO:0000313" key="4">
    <source>
        <dbReference type="Proteomes" id="UP001642482"/>
    </source>
</evidence>
<evidence type="ECO:0000256" key="1">
    <source>
        <dbReference type="SAM" id="MobiDB-lite"/>
    </source>
</evidence>
<dbReference type="EMBL" id="CAWUHD010000010">
    <property type="protein sequence ID" value="CAK7213198.1"/>
    <property type="molecule type" value="Genomic_DNA"/>
</dbReference>
<reference evidence="3 4" key="1">
    <citation type="submission" date="2024-01" db="EMBL/GenBank/DDBJ databases">
        <authorList>
            <person name="Allen C."/>
            <person name="Tagirdzhanova G."/>
        </authorList>
    </citation>
    <scope>NUCLEOTIDE SEQUENCE [LARGE SCALE GENOMIC DNA]</scope>
</reference>
<dbReference type="InterPro" id="IPR004843">
    <property type="entry name" value="Calcineurin-like_PHP"/>
</dbReference>
<accession>A0ABP0B0T8</accession>
<sequence length="151" mass="16589">MYGATRATNGHKTTRQQHQAARPEQEARCRVAAGPALMRATAASVGNTPVRVVCIADTHNKQPELPPGDVLIHAGDLTERGSFGEVQAGLAWLAAQPHKHKILVAGNHDVLLDEAFLDKYPERRYGQTDREEKEDLVWGGVTYLEDELLTV</sequence>
<evidence type="ECO:0000259" key="2">
    <source>
        <dbReference type="Pfam" id="PF00149"/>
    </source>
</evidence>
<organism evidence="3 4">
    <name type="scientific">Sporothrix eucalyptigena</name>
    <dbReference type="NCBI Taxonomy" id="1812306"/>
    <lineage>
        <taxon>Eukaryota</taxon>
        <taxon>Fungi</taxon>
        <taxon>Dikarya</taxon>
        <taxon>Ascomycota</taxon>
        <taxon>Pezizomycotina</taxon>
        <taxon>Sordariomycetes</taxon>
        <taxon>Sordariomycetidae</taxon>
        <taxon>Ophiostomatales</taxon>
        <taxon>Ophiostomataceae</taxon>
        <taxon>Sporothrix</taxon>
    </lineage>
</organism>
<feature type="domain" description="Calcineurin-like phosphoesterase" evidence="2">
    <location>
        <begin position="63"/>
        <end position="128"/>
    </location>
</feature>